<dbReference type="RefSeq" id="WP_011825768.1">
    <property type="nucleotide sequence ID" value="NC_008820.1"/>
</dbReference>
<comment type="catalytic activity">
    <reaction evidence="5">
        <text>GTP + H2O = GDP + phosphate + H(+)</text>
        <dbReference type="Rhea" id="RHEA:19669"/>
        <dbReference type="ChEBI" id="CHEBI:15377"/>
        <dbReference type="ChEBI" id="CHEBI:15378"/>
        <dbReference type="ChEBI" id="CHEBI:37565"/>
        <dbReference type="ChEBI" id="CHEBI:43474"/>
        <dbReference type="ChEBI" id="CHEBI:58189"/>
    </reaction>
    <physiologicalReaction direction="left-to-right" evidence="5">
        <dbReference type="Rhea" id="RHEA:19670"/>
    </physiologicalReaction>
</comment>
<dbReference type="InterPro" id="IPR051316">
    <property type="entry name" value="Zinc-reg_GTPase_activator"/>
</dbReference>
<dbReference type="GO" id="GO:0000166">
    <property type="term" value="F:nucleotide binding"/>
    <property type="evidence" value="ECO:0007669"/>
    <property type="project" value="UniProtKB-KW"/>
</dbReference>
<dbReference type="SUPFAM" id="SSF52540">
    <property type="entry name" value="P-loop containing nucleoside triphosphate hydrolases"/>
    <property type="match status" value="1"/>
</dbReference>
<dbReference type="HOGENOM" id="CLU_017452_0_1_3"/>
<dbReference type="InterPro" id="IPR036627">
    <property type="entry name" value="CobW-likC_sf"/>
</dbReference>
<dbReference type="EMBL" id="CP000554">
    <property type="protein sequence ID" value="ABM77865.1"/>
    <property type="molecule type" value="Genomic_DNA"/>
</dbReference>
<gene>
    <name evidence="7" type="ordered locus">P9303_11161</name>
</gene>
<evidence type="ECO:0000256" key="2">
    <source>
        <dbReference type="ARBA" id="ARBA00022801"/>
    </source>
</evidence>
<evidence type="ECO:0000313" key="7">
    <source>
        <dbReference type="EMBL" id="ABM77865.1"/>
    </source>
</evidence>
<evidence type="ECO:0000259" key="6">
    <source>
        <dbReference type="SMART" id="SM00833"/>
    </source>
</evidence>
<dbReference type="InterPro" id="IPR011629">
    <property type="entry name" value="CobW-like_C"/>
</dbReference>
<dbReference type="KEGG" id="pmf:P9303_11161"/>
<dbReference type="Gene3D" id="3.40.50.300">
    <property type="entry name" value="P-loop containing nucleotide triphosphate hydrolases"/>
    <property type="match status" value="1"/>
</dbReference>
<dbReference type="BioCyc" id="PMAR59922:G1G80-987-MONOMER"/>
<reference evidence="7 8" key="1">
    <citation type="journal article" date="2007" name="PLoS Genet.">
        <title>Patterns and implications of gene gain and loss in the evolution of Prochlorococcus.</title>
        <authorList>
            <person name="Kettler G.C."/>
            <person name="Martiny A.C."/>
            <person name="Huang K."/>
            <person name="Zucker J."/>
            <person name="Coleman M.L."/>
            <person name="Rodrigue S."/>
            <person name="Chen F."/>
            <person name="Lapidus A."/>
            <person name="Ferriera S."/>
            <person name="Johnson J."/>
            <person name="Steglich C."/>
            <person name="Church G.M."/>
            <person name="Richardson P."/>
            <person name="Chisholm S.W."/>
        </authorList>
    </citation>
    <scope>NUCLEOTIDE SEQUENCE [LARGE SCALE GENOMIC DNA]</scope>
    <source>
        <strain evidence="7 8">MIT 9303</strain>
    </source>
</reference>
<protein>
    <submittedName>
        <fullName evidence="7">Cobalamin synthesis protein/P47K</fullName>
    </submittedName>
</protein>
<dbReference type="GO" id="GO:0005737">
    <property type="term" value="C:cytoplasm"/>
    <property type="evidence" value="ECO:0007669"/>
    <property type="project" value="TreeGrafter"/>
</dbReference>
<dbReference type="InterPro" id="IPR003495">
    <property type="entry name" value="CobW/HypB/UreG_nucleotide-bd"/>
</dbReference>
<evidence type="ECO:0000313" key="8">
    <source>
        <dbReference type="Proteomes" id="UP000002274"/>
    </source>
</evidence>
<dbReference type="Proteomes" id="UP000002274">
    <property type="component" value="Chromosome"/>
</dbReference>
<accession>A2C8Q5</accession>
<evidence type="ECO:0000256" key="4">
    <source>
        <dbReference type="ARBA" id="ARBA00034320"/>
    </source>
</evidence>
<comment type="similarity">
    <text evidence="4">Belongs to the SIMIBI class G3E GTPase family. ZNG1 subfamily.</text>
</comment>
<dbReference type="SMART" id="SM00833">
    <property type="entry name" value="CobW_C"/>
    <property type="match status" value="1"/>
</dbReference>
<dbReference type="Pfam" id="PF07683">
    <property type="entry name" value="CobW_C"/>
    <property type="match status" value="1"/>
</dbReference>
<dbReference type="PANTHER" id="PTHR13748">
    <property type="entry name" value="COBW-RELATED"/>
    <property type="match status" value="1"/>
</dbReference>
<dbReference type="SUPFAM" id="SSF90002">
    <property type="entry name" value="Hypothetical protein YjiA, C-terminal domain"/>
    <property type="match status" value="1"/>
</dbReference>
<keyword evidence="3" id="KW-0143">Chaperone</keyword>
<dbReference type="PANTHER" id="PTHR13748:SF62">
    <property type="entry name" value="COBW DOMAIN-CONTAINING PROTEIN"/>
    <property type="match status" value="1"/>
</dbReference>
<evidence type="ECO:0000256" key="1">
    <source>
        <dbReference type="ARBA" id="ARBA00022741"/>
    </source>
</evidence>
<evidence type="ECO:0000256" key="5">
    <source>
        <dbReference type="ARBA" id="ARBA00049117"/>
    </source>
</evidence>
<dbReference type="AlphaFoldDB" id="A2C8Q5"/>
<dbReference type="InterPro" id="IPR027417">
    <property type="entry name" value="P-loop_NTPase"/>
</dbReference>
<name>A2C8Q5_PROM3</name>
<dbReference type="Pfam" id="PF02492">
    <property type="entry name" value="cobW"/>
    <property type="match status" value="1"/>
</dbReference>
<dbReference type="CDD" id="cd03112">
    <property type="entry name" value="CobW-like"/>
    <property type="match status" value="1"/>
</dbReference>
<dbReference type="GO" id="GO:0016787">
    <property type="term" value="F:hydrolase activity"/>
    <property type="evidence" value="ECO:0007669"/>
    <property type="project" value="UniProtKB-KW"/>
</dbReference>
<evidence type="ECO:0000256" key="3">
    <source>
        <dbReference type="ARBA" id="ARBA00023186"/>
    </source>
</evidence>
<feature type="domain" description="CobW C-terminal" evidence="6">
    <location>
        <begin position="363"/>
        <end position="456"/>
    </location>
</feature>
<sequence>MTVDQKVPVTILTGFLGSGKTTLLNRILSEKHGKRIAVIENEYGEVGIDQGLVINADEEVFEMSNGCICCTVRGDLIRVLGNLMKRRDKFDYVLVETTGLADPGPVAQTFFMDDEIRDEFSLDGIVTLVDAAHIQQQLGRSRESSEQVAFADVLILNKTDLVSHDSLDVLESRLRDMNRMARIVRSEEADVPVDTVLNLSAFDLDQVLAHRPTFLEPEYPFEWTGVFDLEEGTYHLSLEEGPDPTMSIVVLPNQATDERSFREGAEQCVRLYAQPAIDLEPGQTIPVCQHVNLQLQAEGQKIFRLEINRTCQLGLFTQHTADEFDIKVKKFLPAFNDSSDPIPYLSTTSERVWVAEHEHDDEVGSIAIECSGNVDPEKLNQWMGKLLVEKGVDIFRTKGFISYEGDSRRIVFQGVHMLFTAQPDREWGDEPRHNQLVFIGRKLDEESMREGFEHCLI</sequence>
<dbReference type="STRING" id="59922.P9303_11161"/>
<dbReference type="Gene3D" id="3.30.1220.10">
    <property type="entry name" value="CobW-like, C-terminal domain"/>
    <property type="match status" value="1"/>
</dbReference>
<organism evidence="7 8">
    <name type="scientific">Prochlorococcus marinus (strain MIT 9303)</name>
    <dbReference type="NCBI Taxonomy" id="59922"/>
    <lineage>
        <taxon>Bacteria</taxon>
        <taxon>Bacillati</taxon>
        <taxon>Cyanobacteriota</taxon>
        <taxon>Cyanophyceae</taxon>
        <taxon>Synechococcales</taxon>
        <taxon>Prochlorococcaceae</taxon>
        <taxon>Prochlorococcus</taxon>
    </lineage>
</organism>
<proteinExistence type="inferred from homology"/>
<keyword evidence="1" id="KW-0547">Nucleotide-binding</keyword>
<keyword evidence="2" id="KW-0378">Hydrolase</keyword>